<evidence type="ECO:0000259" key="2">
    <source>
        <dbReference type="SMART" id="SM00893"/>
    </source>
</evidence>
<dbReference type="Gene3D" id="3.40.50.620">
    <property type="entry name" value="HUPs"/>
    <property type="match status" value="1"/>
</dbReference>
<keyword evidence="4" id="KW-1185">Reference proteome</keyword>
<comment type="caution">
    <text evidence="3">The sequence shown here is derived from an EMBL/GenBank/DDBJ whole genome shotgun (WGS) entry which is preliminary data.</text>
</comment>
<accession>A0ABT4DGW7</accession>
<dbReference type="InterPro" id="IPR033948">
    <property type="entry name" value="ETF_beta_N"/>
</dbReference>
<evidence type="ECO:0000313" key="4">
    <source>
        <dbReference type="Proteomes" id="UP001144612"/>
    </source>
</evidence>
<protein>
    <recommendedName>
        <fullName evidence="1">Electron transfer flavoprotein small subunit</fullName>
    </recommendedName>
</protein>
<sequence>MEILVCIKQVPGTTKVEVDPVTGVLKRDGIDSKMNPYDLFALETAFRIRKDRGGKVNVITMGPPQAKDIIKEAYMMGADEGTLLSDRKFAGADVLATAYTLSQGVKMTGNPKLIICGKQTTDGDTAQVGPEIAEYLGIPHVANVRRIIEVGSKTITVEMDMAETVEVQEIEYPCLITVEKDIYTPRLPSYKIKLDTQDREIKLFSFNDFEDKNENHYGLNGSATQVERIFPPEVNTDKELWEGTGENLKDRLFDKLKEMKFV</sequence>
<dbReference type="PANTHER" id="PTHR21294">
    <property type="entry name" value="ELECTRON TRANSFER FLAVOPROTEIN BETA-SUBUNIT"/>
    <property type="match status" value="1"/>
</dbReference>
<dbReference type="Pfam" id="PF01012">
    <property type="entry name" value="ETF"/>
    <property type="match status" value="1"/>
</dbReference>
<evidence type="ECO:0000313" key="3">
    <source>
        <dbReference type="EMBL" id="MCY6960441.1"/>
    </source>
</evidence>
<evidence type="ECO:0000256" key="1">
    <source>
        <dbReference type="ARBA" id="ARBA00042002"/>
    </source>
</evidence>
<feature type="domain" description="Electron transfer flavoprotein alpha/beta-subunit N-terminal" evidence="2">
    <location>
        <begin position="22"/>
        <end position="213"/>
    </location>
</feature>
<reference evidence="3" key="1">
    <citation type="submission" date="2022-12" db="EMBL/GenBank/DDBJ databases">
        <title>Clostridium sp. nov., isolated from industrial wastewater.</title>
        <authorList>
            <person name="Jiayan W."/>
        </authorList>
    </citation>
    <scope>NUCLEOTIDE SEQUENCE</scope>
    <source>
        <strain evidence="3">ZC22-4</strain>
    </source>
</reference>
<dbReference type="EMBL" id="JAPQFJ010000028">
    <property type="protein sequence ID" value="MCY6960441.1"/>
    <property type="molecule type" value="Genomic_DNA"/>
</dbReference>
<gene>
    <name evidence="3" type="ORF">OW729_17685</name>
</gene>
<dbReference type="SUPFAM" id="SSF52402">
    <property type="entry name" value="Adenine nucleotide alpha hydrolases-like"/>
    <property type="match status" value="1"/>
</dbReference>
<dbReference type="InterPro" id="IPR014729">
    <property type="entry name" value="Rossmann-like_a/b/a_fold"/>
</dbReference>
<name>A0ABT4DGW7_9CLOT</name>
<dbReference type="SMART" id="SM00893">
    <property type="entry name" value="ETF"/>
    <property type="match status" value="1"/>
</dbReference>
<dbReference type="CDD" id="cd01714">
    <property type="entry name" value="ETF_beta"/>
    <property type="match status" value="1"/>
</dbReference>
<dbReference type="RefSeq" id="WP_268062878.1">
    <property type="nucleotide sequence ID" value="NZ_JAPQFJ010000028.1"/>
</dbReference>
<dbReference type="PANTHER" id="PTHR21294:SF17">
    <property type="entry name" value="PROTEIN FIXA"/>
    <property type="match status" value="1"/>
</dbReference>
<dbReference type="InterPro" id="IPR012255">
    <property type="entry name" value="ETF_b"/>
</dbReference>
<dbReference type="Proteomes" id="UP001144612">
    <property type="component" value="Unassembled WGS sequence"/>
</dbReference>
<dbReference type="InterPro" id="IPR014730">
    <property type="entry name" value="ETF_a/b_N"/>
</dbReference>
<proteinExistence type="predicted"/>
<organism evidence="3 4">
    <name type="scientific">Clostridium brassicae</name>
    <dbReference type="NCBI Taxonomy" id="2999072"/>
    <lineage>
        <taxon>Bacteria</taxon>
        <taxon>Bacillati</taxon>
        <taxon>Bacillota</taxon>
        <taxon>Clostridia</taxon>
        <taxon>Eubacteriales</taxon>
        <taxon>Clostridiaceae</taxon>
        <taxon>Clostridium</taxon>
    </lineage>
</organism>
<dbReference type="PIRSF" id="PIRSF000090">
    <property type="entry name" value="Beta-ETF"/>
    <property type="match status" value="1"/>
</dbReference>